<name>A0AB39C7U6_9CAUD</name>
<sequence length="140" mass="16457">MHTVLALHRNGEKPTITSHDEFEKSKMEQAYQRYKTKRKEKPWLTTVPQSVKPSRAYYDLCDFVGVPVKQKEIKRYEAKPKEKKLPKIPGDHSREFMINGYVVSVRQLAKLLDMRYEVVDNRLRNGVTPEELLEKKGVKL</sequence>
<reference evidence="1" key="1">
    <citation type="submission" date="2024-06" db="EMBL/GenBank/DDBJ databases">
        <title>New lytic and new temperate phages specific for Staphylococcus hyicus.</title>
        <authorList>
            <person name="Petrzik K."/>
            <person name="Sovova L."/>
        </authorList>
    </citation>
    <scope>NUCLEOTIDE SEQUENCE</scope>
</reference>
<accession>A0AB39C7U6</accession>
<protein>
    <recommendedName>
        <fullName evidence="2">Transcriptional regulator</fullName>
    </recommendedName>
</protein>
<proteinExistence type="predicted"/>
<organism evidence="1">
    <name type="scientific">Staphylococcus phage Pel11</name>
    <dbReference type="NCBI Taxonomy" id="3235046"/>
    <lineage>
        <taxon>Viruses</taxon>
        <taxon>Duplodnaviria</taxon>
        <taxon>Heunggongvirae</taxon>
        <taxon>Uroviricota</taxon>
        <taxon>Caudoviricetes</taxon>
        <taxon>Coventryvirus</taxon>
    </lineage>
</organism>
<evidence type="ECO:0000313" key="1">
    <source>
        <dbReference type="EMBL" id="XDJ02653.1"/>
    </source>
</evidence>
<evidence type="ECO:0008006" key="2">
    <source>
        <dbReference type="Google" id="ProtNLM"/>
    </source>
</evidence>
<dbReference type="EMBL" id="PP971698">
    <property type="protein sequence ID" value="XDJ02653.1"/>
    <property type="molecule type" value="Genomic_DNA"/>
</dbReference>